<organism evidence="3 4">
    <name type="scientific">Clunio marinus</name>
    <dbReference type="NCBI Taxonomy" id="568069"/>
    <lineage>
        <taxon>Eukaryota</taxon>
        <taxon>Metazoa</taxon>
        <taxon>Ecdysozoa</taxon>
        <taxon>Arthropoda</taxon>
        <taxon>Hexapoda</taxon>
        <taxon>Insecta</taxon>
        <taxon>Pterygota</taxon>
        <taxon>Neoptera</taxon>
        <taxon>Endopterygota</taxon>
        <taxon>Diptera</taxon>
        <taxon>Nematocera</taxon>
        <taxon>Chironomoidea</taxon>
        <taxon>Chironomidae</taxon>
        <taxon>Clunio</taxon>
    </lineage>
</organism>
<keyword evidence="4" id="KW-1185">Reference proteome</keyword>
<feature type="transmembrane region" description="Helical" evidence="1">
    <location>
        <begin position="39"/>
        <end position="62"/>
    </location>
</feature>
<name>A0A1J1J336_9DIPT</name>
<dbReference type="STRING" id="568069.A0A1J1J336"/>
<dbReference type="Proteomes" id="UP000183832">
    <property type="component" value="Unassembled WGS sequence"/>
</dbReference>
<keyword evidence="1" id="KW-0812">Transmembrane</keyword>
<feature type="region of interest" description="Disordered" evidence="2">
    <location>
        <begin position="317"/>
        <end position="386"/>
    </location>
</feature>
<dbReference type="GO" id="GO:0071782">
    <property type="term" value="C:endoplasmic reticulum tubular network"/>
    <property type="evidence" value="ECO:0007669"/>
    <property type="project" value="TreeGrafter"/>
</dbReference>
<evidence type="ECO:0000313" key="4">
    <source>
        <dbReference type="Proteomes" id="UP000183832"/>
    </source>
</evidence>
<dbReference type="PANTHER" id="PTHR12300">
    <property type="entry name" value="HVA22-LIKE PROTEINS"/>
    <property type="match status" value="1"/>
</dbReference>
<dbReference type="PANTHER" id="PTHR12300:SF117">
    <property type="entry name" value="LP05237P-RELATED"/>
    <property type="match status" value="1"/>
</dbReference>
<dbReference type="InterPro" id="IPR004345">
    <property type="entry name" value="TB2_DP1_HVA22"/>
</dbReference>
<dbReference type="GO" id="GO:0008017">
    <property type="term" value="F:microtubule binding"/>
    <property type="evidence" value="ECO:0007669"/>
    <property type="project" value="TreeGrafter"/>
</dbReference>
<dbReference type="GO" id="GO:0005789">
    <property type="term" value="C:endoplasmic reticulum membrane"/>
    <property type="evidence" value="ECO:0007669"/>
    <property type="project" value="TreeGrafter"/>
</dbReference>
<sequence length="386" mass="44067">MISAILSRLMILVFGTIYPAYCSYKAIRTKNVKEYVRWMMHWVVFSCFVTLETFSDVFLSWFPFYYEVKVLIVFWLLSPMTKGSSILYKKFIHPKLSRHEQDIDEYINQAKEKGYKAVIDVGSKTFDLASKIIVETAIKATTVLPAQQSHDRVDSADRVVEEFRHLSSSKIEETWNEMDVDDGVDAMIVREIEFSDADVEIEPARSRTRSQSRAKNDNFAPPVVDIEPAGKQTKGRKQKKVQPGVHTIKKSYSLSDLSETDGTVDCFKQEMIQIKHRSRPKILNSGNGVMSRSTSLTKRPTSDLYFSEVDVKQTVRRTSSDSNYMRSVDDVSSGYSSTMDLSRSEISRTSSNASLRSKRSARDSTTSSTLPRRRTSEKSKVQRLTK</sequence>
<dbReference type="OrthoDB" id="10009287at2759"/>
<keyword evidence="1" id="KW-0472">Membrane</keyword>
<dbReference type="GO" id="GO:0071786">
    <property type="term" value="P:endoplasmic reticulum tubular network organization"/>
    <property type="evidence" value="ECO:0007669"/>
    <property type="project" value="TreeGrafter"/>
</dbReference>
<evidence type="ECO:0000256" key="2">
    <source>
        <dbReference type="SAM" id="MobiDB-lite"/>
    </source>
</evidence>
<evidence type="ECO:0000256" key="1">
    <source>
        <dbReference type="RuleBase" id="RU362006"/>
    </source>
</evidence>
<evidence type="ECO:0000313" key="3">
    <source>
        <dbReference type="EMBL" id="CRL05886.1"/>
    </source>
</evidence>
<dbReference type="EMBL" id="CVRI01000066">
    <property type="protein sequence ID" value="CRL05886.1"/>
    <property type="molecule type" value="Genomic_DNA"/>
</dbReference>
<dbReference type="AlphaFoldDB" id="A0A1J1J336"/>
<gene>
    <name evidence="3" type="ORF">CLUMA_CG018933</name>
</gene>
<proteinExistence type="inferred from homology"/>
<accession>A0A1J1J336</accession>
<keyword evidence="1" id="KW-1133">Transmembrane helix</keyword>
<comment type="similarity">
    <text evidence="1">Belongs to the DP1 family.</text>
</comment>
<feature type="region of interest" description="Disordered" evidence="2">
    <location>
        <begin position="202"/>
        <end position="243"/>
    </location>
</feature>
<dbReference type="Pfam" id="PF03134">
    <property type="entry name" value="TB2_DP1_HVA22"/>
    <property type="match status" value="1"/>
</dbReference>
<feature type="transmembrane region" description="Helical" evidence="1">
    <location>
        <begin position="6"/>
        <end position="27"/>
    </location>
</feature>
<protein>
    <recommendedName>
        <fullName evidence="1">Receptor expression-enhancing protein</fullName>
    </recommendedName>
</protein>
<reference evidence="3 4" key="1">
    <citation type="submission" date="2015-04" db="EMBL/GenBank/DDBJ databases">
        <authorList>
            <person name="Syromyatnikov M.Y."/>
            <person name="Popov V.N."/>
        </authorList>
    </citation>
    <scope>NUCLEOTIDE SEQUENCE [LARGE SCALE GENOMIC DNA]</scope>
</reference>
<dbReference type="GO" id="GO:0005881">
    <property type="term" value="C:cytoplasmic microtubule"/>
    <property type="evidence" value="ECO:0007669"/>
    <property type="project" value="TreeGrafter"/>
</dbReference>
<comment type="subcellular location">
    <subcellularLocation>
        <location evidence="1">Membrane</location>
        <topology evidence="1">Multi-pass membrane protein</topology>
    </subcellularLocation>
</comment>